<evidence type="ECO:0000256" key="2">
    <source>
        <dbReference type="ARBA" id="ARBA00006993"/>
    </source>
</evidence>
<feature type="domain" description="WH2" evidence="9">
    <location>
        <begin position="412"/>
        <end position="429"/>
    </location>
</feature>
<dbReference type="PANTHER" id="PTHR12902">
    <property type="entry name" value="WASP-1"/>
    <property type="match status" value="1"/>
</dbReference>
<protein>
    <recommendedName>
        <fullName evidence="7">Wiskott-Aldrich syndrome protein family member</fullName>
        <shortName evidence="7">WASP family protein member</shortName>
    </recommendedName>
</protein>
<accession>A0AAE9E3N7</accession>
<dbReference type="GO" id="GO:0030036">
    <property type="term" value="P:actin cytoskeleton organization"/>
    <property type="evidence" value="ECO:0007669"/>
    <property type="project" value="UniProtKB-UniRule"/>
</dbReference>
<comment type="similarity">
    <text evidence="2 7">Belongs to the SCAR/WAVE family.</text>
</comment>
<keyword evidence="6 7" id="KW-0206">Cytoskeleton</keyword>
<reference evidence="10 11" key="1">
    <citation type="submission" date="2022-04" db="EMBL/GenBank/DDBJ databases">
        <title>Chromosome-level reference genomes for two strains of Caenorhabditis briggsae: an improved platform for comparative genomics.</title>
        <authorList>
            <person name="Stevens L."/>
            <person name="Andersen E."/>
        </authorList>
    </citation>
    <scope>NUCLEOTIDE SEQUENCE [LARGE SCALE GENOMIC DNA]</scope>
    <source>
        <strain evidence="10">VX34</strain>
        <tissue evidence="10">Whole-organism</tissue>
    </source>
</reference>
<keyword evidence="3 7" id="KW-0963">Cytoplasm</keyword>
<evidence type="ECO:0000256" key="3">
    <source>
        <dbReference type="ARBA" id="ARBA00022490"/>
    </source>
</evidence>
<feature type="region of interest" description="Disordered" evidence="8">
    <location>
        <begin position="454"/>
        <end position="477"/>
    </location>
</feature>
<evidence type="ECO:0000256" key="5">
    <source>
        <dbReference type="ARBA" id="ARBA00023203"/>
    </source>
</evidence>
<evidence type="ECO:0000256" key="8">
    <source>
        <dbReference type="SAM" id="MobiDB-lite"/>
    </source>
</evidence>
<comment type="function">
    <text evidence="7">Downstream effector molecule involved in the transmission of signals from tyrosine kinase receptors and small GTPases to the actin cytoskeleton. Promotes formation of actin filaments. Part of the WAVE complex that regulates lamellipodia formation. The WAVE complex regulates actin filament reorganization via its interaction with the Arp2/3 complex.</text>
</comment>
<dbReference type="PROSITE" id="PS51082">
    <property type="entry name" value="WH2"/>
    <property type="match status" value="1"/>
</dbReference>
<dbReference type="EMBL" id="CP092620">
    <property type="protein sequence ID" value="UMM14486.1"/>
    <property type="molecule type" value="Genomic_DNA"/>
</dbReference>
<dbReference type="SMART" id="SM00246">
    <property type="entry name" value="WH2"/>
    <property type="match status" value="1"/>
</dbReference>
<feature type="region of interest" description="Disordered" evidence="8">
    <location>
        <begin position="268"/>
        <end position="340"/>
    </location>
</feature>
<keyword evidence="5 7" id="KW-0009">Actin-binding</keyword>
<comment type="subunit">
    <text evidence="7">Binds actin and the Arp2/3 complex.</text>
</comment>
<dbReference type="CDD" id="cd21762">
    <property type="entry name" value="WH2"/>
    <property type="match status" value="1"/>
</dbReference>
<evidence type="ECO:0000256" key="4">
    <source>
        <dbReference type="ARBA" id="ARBA00022553"/>
    </source>
</evidence>
<feature type="region of interest" description="Disordered" evidence="8">
    <location>
        <begin position="358"/>
        <end position="422"/>
    </location>
</feature>
<feature type="compositionally biased region" description="Low complexity" evidence="8">
    <location>
        <begin position="381"/>
        <end position="394"/>
    </location>
</feature>
<gene>
    <name evidence="10" type="ORF">L5515_002269</name>
</gene>
<dbReference type="GO" id="GO:0005856">
    <property type="term" value="C:cytoskeleton"/>
    <property type="evidence" value="ECO:0007669"/>
    <property type="project" value="UniProtKB-SubCell"/>
</dbReference>
<dbReference type="FunFam" id="1.20.5.340:FF:000012">
    <property type="entry name" value="Wiskott-Aldrich syndrome protein family member 1"/>
    <property type="match status" value="1"/>
</dbReference>
<dbReference type="Pfam" id="PF02205">
    <property type="entry name" value="WH2"/>
    <property type="match status" value="1"/>
</dbReference>
<keyword evidence="11" id="KW-1185">Reference proteome</keyword>
<dbReference type="InterPro" id="IPR028288">
    <property type="entry name" value="SCAR/WAVE_fam"/>
</dbReference>
<dbReference type="AlphaFoldDB" id="A0AAE9E3N7"/>
<dbReference type="Gene3D" id="6.10.280.150">
    <property type="match status" value="2"/>
</dbReference>
<dbReference type="PANTHER" id="PTHR12902:SF1">
    <property type="entry name" value="WISKOTT-ALDRICH SYNDROME PROTEIN FAMILY MEMBER"/>
    <property type="match status" value="1"/>
</dbReference>
<feature type="region of interest" description="Disordered" evidence="8">
    <location>
        <begin position="174"/>
        <end position="217"/>
    </location>
</feature>
<evidence type="ECO:0000256" key="6">
    <source>
        <dbReference type="ARBA" id="ARBA00023212"/>
    </source>
</evidence>
<keyword evidence="4" id="KW-0597">Phosphoprotein</keyword>
<sequence>MTMPLTKRAVSPVNISRDTIPPSIQRDELQCTANGTIANLIRQLSSLSKHAENIFGEIYHDAMVIHHKTNTLQQRIDRLHQKVDQLDATTDQASLNEANMRKAFKSSMLVDQHILDRSTLPAALAEQYAICDPPPNLDALNQFRDSPTPALFLYTNPSFFFDLWKKETLKDVAERPRRVKSPNDGSKSPKKRRKQPQGTGPLGTTMYNDMPNRNRQISGSRINQQNEVFSFPEEYQAPQALGLQLNFKNQNSHPANLSMVAPLGMTMHHHPQQNVHPNQQRSTGLPPPPHRASPIIKRPMDPPPFTGGSSTLDHLPPPDMSILSIDDEDDDLPPPPPSLLMQQSIVHQLPTEAPSTMQFVEPSAAPPTNIPPPPPPPPPMSISTAAASFAAPAPKDGEPSSSAPAQPKPLDGHGDLMAQIQSGYKLRKVQRAEDEAADKAALEANDVAAILKRRMDQVMGNDSSSEEADDDDNEWDD</sequence>
<feature type="compositionally biased region" description="Pro residues" evidence="8">
    <location>
        <begin position="364"/>
        <end position="380"/>
    </location>
</feature>
<organism evidence="10 11">
    <name type="scientific">Caenorhabditis briggsae</name>
    <dbReference type="NCBI Taxonomy" id="6238"/>
    <lineage>
        <taxon>Eukaryota</taxon>
        <taxon>Metazoa</taxon>
        <taxon>Ecdysozoa</taxon>
        <taxon>Nematoda</taxon>
        <taxon>Chromadorea</taxon>
        <taxon>Rhabditida</taxon>
        <taxon>Rhabditina</taxon>
        <taxon>Rhabditomorpha</taxon>
        <taxon>Rhabditoidea</taxon>
        <taxon>Rhabditidae</taxon>
        <taxon>Peloderinae</taxon>
        <taxon>Caenorhabditis</taxon>
    </lineage>
</organism>
<feature type="compositionally biased region" description="Acidic residues" evidence="8">
    <location>
        <begin position="464"/>
        <end position="477"/>
    </location>
</feature>
<evidence type="ECO:0000256" key="7">
    <source>
        <dbReference type="RuleBase" id="RU367034"/>
    </source>
</evidence>
<evidence type="ECO:0000259" key="9">
    <source>
        <dbReference type="PROSITE" id="PS51082"/>
    </source>
</evidence>
<comment type="subcellular location">
    <subcellularLocation>
        <location evidence="1 7">Cytoplasm</location>
        <location evidence="1 7">Cytoskeleton</location>
    </subcellularLocation>
</comment>
<proteinExistence type="inferred from homology"/>
<dbReference type="InterPro" id="IPR003124">
    <property type="entry name" value="WH2_dom"/>
</dbReference>
<name>A0AAE9E3N7_CAEBR</name>
<evidence type="ECO:0000313" key="10">
    <source>
        <dbReference type="EMBL" id="UMM14486.1"/>
    </source>
</evidence>
<dbReference type="GO" id="GO:0003779">
    <property type="term" value="F:actin binding"/>
    <property type="evidence" value="ECO:0007669"/>
    <property type="project" value="UniProtKB-UniRule"/>
</dbReference>
<evidence type="ECO:0000256" key="1">
    <source>
        <dbReference type="ARBA" id="ARBA00004245"/>
    </source>
</evidence>
<dbReference type="Gene3D" id="1.20.5.340">
    <property type="match status" value="1"/>
</dbReference>
<evidence type="ECO:0000313" key="11">
    <source>
        <dbReference type="Proteomes" id="UP000829354"/>
    </source>
</evidence>
<dbReference type="Proteomes" id="UP000829354">
    <property type="component" value="Chromosome I"/>
</dbReference>
<feature type="compositionally biased region" description="Polar residues" evidence="8">
    <location>
        <begin position="205"/>
        <end position="217"/>
    </location>
</feature>